<feature type="region of interest" description="Disordered" evidence="1">
    <location>
        <begin position="1"/>
        <end position="53"/>
    </location>
</feature>
<dbReference type="AlphaFoldDB" id="A0A834PPK4"/>
<protein>
    <submittedName>
        <fullName evidence="2">Uncharacterized protein</fullName>
    </submittedName>
</protein>
<name>A0A834PPK4_MARMO</name>
<evidence type="ECO:0000313" key="3">
    <source>
        <dbReference type="Proteomes" id="UP000662637"/>
    </source>
</evidence>
<dbReference type="Proteomes" id="UP000662637">
    <property type="component" value="Unassembled WGS sequence"/>
</dbReference>
<organism evidence="2 3">
    <name type="scientific">Marmota monax</name>
    <name type="common">Woodchuck</name>
    <dbReference type="NCBI Taxonomy" id="9995"/>
    <lineage>
        <taxon>Eukaryota</taxon>
        <taxon>Metazoa</taxon>
        <taxon>Chordata</taxon>
        <taxon>Craniata</taxon>
        <taxon>Vertebrata</taxon>
        <taxon>Euteleostomi</taxon>
        <taxon>Mammalia</taxon>
        <taxon>Eutheria</taxon>
        <taxon>Euarchontoglires</taxon>
        <taxon>Glires</taxon>
        <taxon>Rodentia</taxon>
        <taxon>Sciuromorpha</taxon>
        <taxon>Sciuridae</taxon>
        <taxon>Xerinae</taxon>
        <taxon>Marmotini</taxon>
        <taxon>Marmota</taxon>
    </lineage>
</organism>
<gene>
    <name evidence="2" type="ORF">GHT09_010115</name>
</gene>
<comment type="caution">
    <text evidence="2">The sequence shown here is derived from an EMBL/GenBank/DDBJ whole genome shotgun (WGS) entry which is preliminary data.</text>
</comment>
<feature type="region of interest" description="Disordered" evidence="1">
    <location>
        <begin position="180"/>
        <end position="220"/>
    </location>
</feature>
<reference evidence="2" key="1">
    <citation type="submission" date="2020-08" db="EMBL/GenBank/DDBJ databases">
        <authorList>
            <person name="Shumante A."/>
            <person name="Zimin A.V."/>
            <person name="Puiu D."/>
            <person name="Salzberg S.L."/>
        </authorList>
    </citation>
    <scope>NUCLEOTIDE SEQUENCE</scope>
    <source>
        <strain evidence="2">WC2-LM</strain>
        <tissue evidence="2">Liver</tissue>
    </source>
</reference>
<accession>A0A834PPK4</accession>
<proteinExistence type="predicted"/>
<feature type="compositionally biased region" description="Basic and acidic residues" evidence="1">
    <location>
        <begin position="180"/>
        <end position="198"/>
    </location>
</feature>
<evidence type="ECO:0000256" key="1">
    <source>
        <dbReference type="SAM" id="MobiDB-lite"/>
    </source>
</evidence>
<dbReference type="EMBL" id="WJEC01008239">
    <property type="protein sequence ID" value="KAF7463233.1"/>
    <property type="molecule type" value="Genomic_DNA"/>
</dbReference>
<sequence length="220" mass="23113">MSQGPQRCGQGTGRRLGLWDCQQSGPGDHRVRGSEDSWQLSGQSQASPPPPAPDLGVCSLPCYPSGGERNPEVGRSLGLRVPSWAWVCSTFCSLGAAAGVHLTAVVAEARTHLWSTPPTKSPLPCPVVNHQAPPWALPGPWGDEAVWVTPGTPHAAGSGTVVGLPREVCVSPETWRMMEDPLLDRRGLDTGVDSKEPRAPACSAGPDPPQDRLLLGGSGR</sequence>
<evidence type="ECO:0000313" key="2">
    <source>
        <dbReference type="EMBL" id="KAF7463233.1"/>
    </source>
</evidence>